<proteinExistence type="predicted"/>
<dbReference type="Proteomes" id="UP000177803">
    <property type="component" value="Unassembled WGS sequence"/>
</dbReference>
<gene>
    <name evidence="1" type="ORF">A2261_03530</name>
</gene>
<protein>
    <submittedName>
        <fullName evidence="1">Uncharacterized protein</fullName>
    </submittedName>
</protein>
<dbReference type="AlphaFoldDB" id="A0A1F6NIN7"/>
<accession>A0A1F6NIN7</accession>
<reference evidence="1 2" key="1">
    <citation type="journal article" date="2016" name="Nat. Commun.">
        <title>Thousands of microbial genomes shed light on interconnected biogeochemical processes in an aquifer system.</title>
        <authorList>
            <person name="Anantharaman K."/>
            <person name="Brown C.T."/>
            <person name="Hug L.A."/>
            <person name="Sharon I."/>
            <person name="Castelle C.J."/>
            <person name="Probst A.J."/>
            <person name="Thomas B.C."/>
            <person name="Singh A."/>
            <person name="Wilkins M.J."/>
            <person name="Karaoz U."/>
            <person name="Brodie E.L."/>
            <person name="Williams K.H."/>
            <person name="Hubbard S.S."/>
            <person name="Banfield J.F."/>
        </authorList>
    </citation>
    <scope>NUCLEOTIDE SEQUENCE [LARGE SCALE GENOMIC DNA]</scope>
</reference>
<evidence type="ECO:0000313" key="1">
    <source>
        <dbReference type="EMBL" id="OGH83718.1"/>
    </source>
</evidence>
<name>A0A1F6NIN7_9BACT</name>
<dbReference type="EMBL" id="MFQR01000068">
    <property type="protein sequence ID" value="OGH83718.1"/>
    <property type="molecule type" value="Genomic_DNA"/>
</dbReference>
<evidence type="ECO:0000313" key="2">
    <source>
        <dbReference type="Proteomes" id="UP000177803"/>
    </source>
</evidence>
<comment type="caution">
    <text evidence="1">The sequence shown here is derived from an EMBL/GenBank/DDBJ whole genome shotgun (WGS) entry which is preliminary data.</text>
</comment>
<organism evidence="1 2">
    <name type="scientific">Candidatus Magasanikbacteria bacterium RIFOXYA2_FULL_44_8</name>
    <dbReference type="NCBI Taxonomy" id="1798696"/>
    <lineage>
        <taxon>Bacteria</taxon>
        <taxon>Candidatus Magasanikiibacteriota</taxon>
    </lineage>
</organism>
<sequence length="318" mass="35690">MNLKKREFLVVLALGTVIAAIFIMLNEVYLHDRVPTETVGVADQRIEEASVNMSGDLIVLLLNDGTAQISSETCRVMVIHPENLDTEFPALCMRTGAWARTGLGDSTQPFLSIKFEDQYCVVENTSASCCQINPVRDECTGGIGADANYRVNQVSAIVGNAPDDYVYGSYQLKRLETRAPKPSDNPLGFDLVVWLDIDGRAMVRTVFCVITDTSITKCGWEGQWRHWEKGFRLTSTKDPMVIVFNYNDRFCTIQLHRVYCCLKDKISLTSDPVYQPFCKDADAKAVYQVVGRFNRGTSDFGLRIDLRELKTDLPDGNR</sequence>